<dbReference type="InterPro" id="IPR057537">
    <property type="entry name" value="C2_C2CD3_N"/>
</dbReference>
<dbReference type="PANTHER" id="PTHR21254:SF1">
    <property type="entry name" value="C2 DOMAIN-CONTAINING PROTEIN 3"/>
    <property type="match status" value="1"/>
</dbReference>
<protein>
    <submittedName>
        <fullName evidence="3">C2 domain</fullName>
    </submittedName>
</protein>
<dbReference type="InterPro" id="IPR035892">
    <property type="entry name" value="C2_domain_sf"/>
</dbReference>
<evidence type="ECO:0000313" key="3">
    <source>
        <dbReference type="EMBL" id="CEG38142.1"/>
    </source>
</evidence>
<evidence type="ECO:0000256" key="1">
    <source>
        <dbReference type="SAM" id="MobiDB-lite"/>
    </source>
</evidence>
<dbReference type="GO" id="GO:0060271">
    <property type="term" value="P:cilium assembly"/>
    <property type="evidence" value="ECO:0007669"/>
    <property type="project" value="TreeGrafter"/>
</dbReference>
<dbReference type="PANTHER" id="PTHR21254">
    <property type="entry name" value="C2 DOMAIN-CONTAINING PROTEIN 3"/>
    <property type="match status" value="1"/>
</dbReference>
<reference evidence="4" key="1">
    <citation type="submission" date="2014-09" db="EMBL/GenBank/DDBJ databases">
        <authorList>
            <person name="Sharma Rahul"/>
            <person name="Thines Marco"/>
        </authorList>
    </citation>
    <scope>NUCLEOTIDE SEQUENCE [LARGE SCALE GENOMIC DNA]</scope>
</reference>
<dbReference type="Gene3D" id="2.60.40.150">
    <property type="entry name" value="C2 domain"/>
    <property type="match status" value="1"/>
</dbReference>
<proteinExistence type="predicted"/>
<dbReference type="SUPFAM" id="SSF49562">
    <property type="entry name" value="C2 domain (Calcium/lipid-binding domain, CaLB)"/>
    <property type="match status" value="1"/>
</dbReference>
<name>A0A0P1ACI9_PLAHL</name>
<feature type="compositionally biased region" description="Basic and acidic residues" evidence="1">
    <location>
        <begin position="2061"/>
        <end position="2070"/>
    </location>
</feature>
<feature type="domain" description="C2CD3 N-terminal C2" evidence="2">
    <location>
        <begin position="25"/>
        <end position="158"/>
    </location>
</feature>
<dbReference type="GeneID" id="36403287"/>
<evidence type="ECO:0000259" key="2">
    <source>
        <dbReference type="Pfam" id="PF25339"/>
    </source>
</evidence>
<dbReference type="EMBL" id="CCYD01000321">
    <property type="protein sequence ID" value="CEG38142.1"/>
    <property type="molecule type" value="Genomic_DNA"/>
</dbReference>
<organism evidence="3 4">
    <name type="scientific">Plasmopara halstedii</name>
    <name type="common">Downy mildew of sunflower</name>
    <dbReference type="NCBI Taxonomy" id="4781"/>
    <lineage>
        <taxon>Eukaryota</taxon>
        <taxon>Sar</taxon>
        <taxon>Stramenopiles</taxon>
        <taxon>Oomycota</taxon>
        <taxon>Peronosporomycetes</taxon>
        <taxon>Peronosporales</taxon>
        <taxon>Peronosporaceae</taxon>
        <taxon>Plasmopara</taxon>
    </lineage>
</organism>
<feature type="region of interest" description="Disordered" evidence="1">
    <location>
        <begin position="2055"/>
        <end position="2089"/>
    </location>
</feature>
<feature type="compositionally biased region" description="Acidic residues" evidence="1">
    <location>
        <begin position="2248"/>
        <end position="2265"/>
    </location>
</feature>
<dbReference type="Pfam" id="PF25339">
    <property type="entry name" value="C2_C2CD3_N"/>
    <property type="match status" value="1"/>
</dbReference>
<evidence type="ECO:0000313" key="4">
    <source>
        <dbReference type="Proteomes" id="UP000054928"/>
    </source>
</evidence>
<feature type="region of interest" description="Disordered" evidence="1">
    <location>
        <begin position="2244"/>
        <end position="2265"/>
    </location>
</feature>
<accession>A0A0P1ACI9</accession>
<dbReference type="Proteomes" id="UP000054928">
    <property type="component" value="Unassembled WGS sequence"/>
</dbReference>
<dbReference type="RefSeq" id="XP_024574511.1">
    <property type="nucleotide sequence ID" value="XM_024723545.1"/>
</dbReference>
<dbReference type="CDD" id="cd00030">
    <property type="entry name" value="C2"/>
    <property type="match status" value="1"/>
</dbReference>
<keyword evidence="4" id="KW-1185">Reference proteome</keyword>
<sequence>MTTDVTRSISLSRRYLSLPHELTGCSLPPMVSGKQLGNVTLCVAHILPSAVSSLLLPRVSLVRVRWWGEDTPGSLFRPNLLSGDSVGSVDIQDSPHRIITMKYPVTVLSEQLVEYFEDMGHLTLDVFDKDSRRKLGECLLPLDLAKGNNVITAEEKLVALRRNNVLCEIKARDGEESEIVGYLAVTFDVEWMDDHSHVDSDVNIVDKDEQADFELLTHQVKIRNLDETKEKVKTDLNMIENSEPQSDVLTKNKFKESESEINRVDSQRVQKLLEKGKALQKLMEKAITVDCNSDIKVKDLEHFITSQYAPDHGIQETHVELNDFMCPLNQWSDSAVDSGHSSSYQQLSLSADHSADADVRPMATMHPSNAELHDRVIALVITFDSLELNRDFVDNQLRKLRDSTSISSRYSPVQINVSHDKLSSLLIASHVAAKNHAEIGAFTVSTSLRKRYWQLGCSSTLPMTLPSSLTEADSGNNKNLRFYVRCKVQSDTHSNKKKRKQNRILKSPKQIILEGAVDASKLLAVAKQSDKTWATTIQLNLKSDSQYATKGYDIIRNRRNDRSGMQRLTKFHSAGNLKVAFAYHTDAATEQKSASEPKSDADSGMSLSSISSIQVDQAGAVLNDIIDPDSSFDKHQQHETQRSFQTEAVDNDGLYTNFSFQFAVMLENVSNVNNVALRECNVQLNNRRDLVVDDISDASISLRYTILKIFSNLSSHVIKFERTVTRNLKLSRWSNSASILKADFGRKTHIFESSFANDSIEYFLHGHLIFEAWVQFAKSSERKLLGLAKVPLRQLAVLLSKEKVDQLSVSKNCFPSIDIGGAFPIINPFTGLLSGYLRARVCIGTAEQLLTWVKIIPKLVKLQGMVRGVLSRKQIHCYTSSTTLRPDPITSRSVAIPDEINRSDSQSTAPTLTSDIISFGHSCWKEDASNNQSESSLNNEKACGGEFVTKSSLILRKIRFEVCQSWRSGMQNDKYKDEGCENGARTCTPLLGCELQGQIVLIGDSEYPGNVIDLPFALWWDAADKKLNSHFSHSFQVNGLLKKEVASLGSQSQVLFALHVENGFFGLQSRETITGEARLNLYEELIQCTTKGDRIGQHAEVENHVNVNIPIVWDRGESGHRALPSAIPLTISYQMSKSENMTALTELNTDNLENADAFCSTVGARHHVGADLSDVRDVRLIPASLVLSFHLLSIEDFERLLDENRHLLIANLSSSTGKSSDHFSDLLDTQYDARCVCFDTTICLGNSLHEMEKKYQQNDVANHDSRIRVYMENGKWFKRWRSPDITIPVTGDKRTKTFEDVFMRIHLLLNSDTVAILQQDCARVSVLLSCEICREPHELGCVSFPLAAVLYRPDGVRGMFSIRVLQVFSAARVGVHCFVDHTNPLLTTIGANQETISPPLMSPTSPDEIPCDNGDLLNVRSLRSCKVCIEEVRNLIVDDAGTTFCIYVAFEMTKQSLSEASISYMITTKKTDIKAGPDFKWNYWDVLDVDDDNWQSYLLKVSVWRYNNYELNEYNSDERFVFNKHETDVLIGSVSIDLSLFDRGWRDIDGWYHIKNAQYETRGQVKVHVQNLCVEETQEGSDPMDSTWSPGHLIESFGKDDAAEILPTFDGAIQAVYQASVEVKEHLACLHPSDHSSSQTIDVARVYTSENSLAECNEKDIPKFTGTTPYSEQDLVLEAKDASFDGDAIADHLIAETTDHSFTSQAMRDKCNWLNTGQCDNADDGKLLSSRQMDEATHVSLGQQTKLIPHLFESAIINEDEVIDHKRLADSGGKEDENSGNAKLQSSDSDLASVKCFDIDCLWQVPDVQVKKIDKIKVAVADIVSDNNWDVDVLCENEPAPSETDSILDDDTEGIQHLLSDVISSSSSHNSKRQYADKAVQVNPLELGFQIVEMKHSPLQSTPLEENGTIGNELDAESCFGENKETADVGCDPIEISNSSSLSISQLETKEIPQILTIKHDLEGEYDKILTSDNLNGDICVTSNVQSAKSDKSKKERETCEMINVVTPTSALQNEKLELMYEMLRDVREFFLVAKTASVVIQDRENQQYRTSLAGFGKSSSRNDDAERLECPGSPILDDSSRNSFGPNDIEPYHAHEHNTEVCGGCPDTPNVQVVNHCQLPDDNFSEMTDMEAIETIPHTCEKVSLKKQVEIQGEEIIKATVSDPRNLQTLHNRTVEDRSQWSTIVSPQRGLKPCDLPTRYSEHKSRQKDDRYQSSMHSLLFKHDSETERIARIMQGSMKYWMKDDESSSSDDQTEEFDGQDCFF</sequence>
<dbReference type="GO" id="GO:0005815">
    <property type="term" value="C:microtubule organizing center"/>
    <property type="evidence" value="ECO:0007669"/>
    <property type="project" value="TreeGrafter"/>
</dbReference>
<dbReference type="OrthoDB" id="129860at2759"/>